<keyword evidence="1" id="KW-0472">Membrane</keyword>
<keyword evidence="3" id="KW-1185">Reference proteome</keyword>
<evidence type="ECO:0008006" key="4">
    <source>
        <dbReference type="Google" id="ProtNLM"/>
    </source>
</evidence>
<feature type="transmembrane region" description="Helical" evidence="1">
    <location>
        <begin position="51"/>
        <end position="71"/>
    </location>
</feature>
<comment type="caution">
    <text evidence="2">The sequence shown here is derived from an EMBL/GenBank/DDBJ whole genome shotgun (WGS) entry which is preliminary data.</text>
</comment>
<protein>
    <recommendedName>
        <fullName evidence="4">Transmembrane protein</fullName>
    </recommendedName>
</protein>
<keyword evidence="1" id="KW-0812">Transmembrane</keyword>
<evidence type="ECO:0000313" key="3">
    <source>
        <dbReference type="Proteomes" id="UP001217089"/>
    </source>
</evidence>
<accession>A0ABQ9E8L9</accession>
<dbReference type="EMBL" id="JARBDR010000919">
    <property type="protein sequence ID" value="KAJ8300766.1"/>
    <property type="molecule type" value="Genomic_DNA"/>
</dbReference>
<proteinExistence type="predicted"/>
<evidence type="ECO:0000256" key="1">
    <source>
        <dbReference type="SAM" id="Phobius"/>
    </source>
</evidence>
<keyword evidence="1" id="KW-1133">Transmembrane helix</keyword>
<reference evidence="2 3" key="1">
    <citation type="submission" date="2022-12" db="EMBL/GenBank/DDBJ databases">
        <title>Chromosome-level genome of Tegillarca granosa.</title>
        <authorList>
            <person name="Kim J."/>
        </authorList>
    </citation>
    <scope>NUCLEOTIDE SEQUENCE [LARGE SCALE GENOMIC DNA]</scope>
    <source>
        <strain evidence="2">Teg-2019</strain>
        <tissue evidence="2">Adductor muscle</tissue>
    </source>
</reference>
<organism evidence="2 3">
    <name type="scientific">Tegillarca granosa</name>
    <name type="common">Malaysian cockle</name>
    <name type="synonym">Anadara granosa</name>
    <dbReference type="NCBI Taxonomy" id="220873"/>
    <lineage>
        <taxon>Eukaryota</taxon>
        <taxon>Metazoa</taxon>
        <taxon>Spiralia</taxon>
        <taxon>Lophotrochozoa</taxon>
        <taxon>Mollusca</taxon>
        <taxon>Bivalvia</taxon>
        <taxon>Autobranchia</taxon>
        <taxon>Pteriomorphia</taxon>
        <taxon>Arcoida</taxon>
        <taxon>Arcoidea</taxon>
        <taxon>Arcidae</taxon>
        <taxon>Tegillarca</taxon>
    </lineage>
</organism>
<gene>
    <name evidence="2" type="ORF">KUTeg_022285</name>
</gene>
<dbReference type="Gene3D" id="6.10.250.130">
    <property type="match status" value="1"/>
</dbReference>
<name>A0ABQ9E8L9_TEGGR</name>
<sequence length="77" mass="8750">MTHSIHVFIDKFQILISMRLKQEEQEDIKSANKAPVAPLYTTLWMRCLPSVPTFLVGTTSLVTVLSLGFYFGTKTCR</sequence>
<evidence type="ECO:0000313" key="2">
    <source>
        <dbReference type="EMBL" id="KAJ8300766.1"/>
    </source>
</evidence>
<dbReference type="Proteomes" id="UP001217089">
    <property type="component" value="Unassembled WGS sequence"/>
</dbReference>